<comment type="subcellular location">
    <subcellularLocation>
        <location evidence="1">Membrane</location>
        <topology evidence="1">Single-pass membrane protein</topology>
    </subcellularLocation>
</comment>
<dbReference type="InterPro" id="IPR012902">
    <property type="entry name" value="N_methyl_site"/>
</dbReference>
<proteinExistence type="predicted"/>
<dbReference type="SUPFAM" id="SSF54523">
    <property type="entry name" value="Pili subunits"/>
    <property type="match status" value="1"/>
</dbReference>
<comment type="caution">
    <text evidence="7">The sequence shown here is derived from an EMBL/GenBank/DDBJ whole genome shotgun (WGS) entry which is preliminary data.</text>
</comment>
<gene>
    <name evidence="7" type="ORF">PM10SUCC1_23580</name>
</gene>
<evidence type="ECO:0000313" key="7">
    <source>
        <dbReference type="EMBL" id="GLI56844.1"/>
    </source>
</evidence>
<evidence type="ECO:0008006" key="9">
    <source>
        <dbReference type="Google" id="ProtNLM"/>
    </source>
</evidence>
<dbReference type="PRINTS" id="PR00813">
    <property type="entry name" value="BCTERIALGSPG"/>
</dbReference>
<dbReference type="Gene3D" id="3.30.700.10">
    <property type="entry name" value="Glycoprotein, Type 4 Pilin"/>
    <property type="match status" value="1"/>
</dbReference>
<keyword evidence="2" id="KW-0488">Methylation</keyword>
<evidence type="ECO:0000256" key="5">
    <source>
        <dbReference type="ARBA" id="ARBA00023136"/>
    </source>
</evidence>
<reference evidence="7" key="1">
    <citation type="submission" date="2022-12" db="EMBL/GenBank/DDBJ databases">
        <title>Reference genome sequencing for broad-spectrum identification of bacterial and archaeal isolates by mass spectrometry.</title>
        <authorList>
            <person name="Sekiguchi Y."/>
            <person name="Tourlousse D.M."/>
        </authorList>
    </citation>
    <scope>NUCLEOTIDE SEQUENCE</scope>
    <source>
        <strain evidence="7">10succ1</strain>
    </source>
</reference>
<dbReference type="PANTHER" id="PTHR30093:SF44">
    <property type="entry name" value="TYPE II SECRETION SYSTEM CORE PROTEIN G"/>
    <property type="match status" value="1"/>
</dbReference>
<dbReference type="PANTHER" id="PTHR30093">
    <property type="entry name" value="GENERAL SECRETION PATHWAY PROTEIN G"/>
    <property type="match status" value="1"/>
</dbReference>
<feature type="transmembrane region" description="Helical" evidence="6">
    <location>
        <begin position="7"/>
        <end position="25"/>
    </location>
</feature>
<keyword evidence="5 6" id="KW-0472">Membrane</keyword>
<accession>A0A9W6GKK4</accession>
<evidence type="ECO:0000256" key="3">
    <source>
        <dbReference type="ARBA" id="ARBA00022692"/>
    </source>
</evidence>
<protein>
    <recommendedName>
        <fullName evidence="9">Prepilin-type N-terminal cleavage/methylation domain-containing protein</fullName>
    </recommendedName>
</protein>
<dbReference type="GO" id="GO:0016020">
    <property type="term" value="C:membrane"/>
    <property type="evidence" value="ECO:0007669"/>
    <property type="project" value="UniProtKB-SubCell"/>
</dbReference>
<evidence type="ECO:0000256" key="4">
    <source>
        <dbReference type="ARBA" id="ARBA00022989"/>
    </source>
</evidence>
<evidence type="ECO:0000256" key="6">
    <source>
        <dbReference type="SAM" id="Phobius"/>
    </source>
</evidence>
<dbReference type="InterPro" id="IPR045584">
    <property type="entry name" value="Pilin-like"/>
</dbReference>
<dbReference type="GO" id="GO:0015627">
    <property type="term" value="C:type II protein secretion system complex"/>
    <property type="evidence" value="ECO:0007669"/>
    <property type="project" value="InterPro"/>
</dbReference>
<evidence type="ECO:0000313" key="8">
    <source>
        <dbReference type="Proteomes" id="UP001144471"/>
    </source>
</evidence>
<keyword evidence="3 6" id="KW-0812">Transmembrane</keyword>
<dbReference type="GO" id="GO:0015628">
    <property type="term" value="P:protein secretion by the type II secretion system"/>
    <property type="evidence" value="ECO:0007669"/>
    <property type="project" value="InterPro"/>
</dbReference>
<sequence>MKKGFTLIELMVTIAVIGVLAAIAIPRFSNITKDAEIAQIQANRRNIETALHMYLVKEDKKVEDLFPYGTASNGETVVMKAGDLEKFIKDYLGGKVPFIPVIKVNGIGTIKDKDKIEEIIEKANLRGFGWIFMRSGEVYPLVKEEKYGIRFDEF</sequence>
<dbReference type="RefSeq" id="WP_281836220.1">
    <property type="nucleotide sequence ID" value="NZ_BSDY01000010.1"/>
</dbReference>
<dbReference type="Proteomes" id="UP001144471">
    <property type="component" value="Unassembled WGS sequence"/>
</dbReference>
<dbReference type="EMBL" id="BSDY01000010">
    <property type="protein sequence ID" value="GLI56844.1"/>
    <property type="molecule type" value="Genomic_DNA"/>
</dbReference>
<dbReference type="Pfam" id="PF07963">
    <property type="entry name" value="N_methyl"/>
    <property type="match status" value="1"/>
</dbReference>
<keyword evidence="8" id="KW-1185">Reference proteome</keyword>
<dbReference type="InterPro" id="IPR000983">
    <property type="entry name" value="Bac_GSPG_pilin"/>
</dbReference>
<dbReference type="NCBIfam" id="TIGR02532">
    <property type="entry name" value="IV_pilin_GFxxxE"/>
    <property type="match status" value="1"/>
</dbReference>
<evidence type="ECO:0000256" key="1">
    <source>
        <dbReference type="ARBA" id="ARBA00004167"/>
    </source>
</evidence>
<dbReference type="AlphaFoldDB" id="A0A9W6GKK4"/>
<evidence type="ECO:0000256" key="2">
    <source>
        <dbReference type="ARBA" id="ARBA00022481"/>
    </source>
</evidence>
<name>A0A9W6GKK4_9FUSO</name>
<keyword evidence="4 6" id="KW-1133">Transmembrane helix</keyword>
<dbReference type="PROSITE" id="PS00409">
    <property type="entry name" value="PROKAR_NTER_METHYL"/>
    <property type="match status" value="1"/>
</dbReference>
<organism evidence="7 8">
    <name type="scientific">Propionigenium maris DSM 9537</name>
    <dbReference type="NCBI Taxonomy" id="1123000"/>
    <lineage>
        <taxon>Bacteria</taxon>
        <taxon>Fusobacteriati</taxon>
        <taxon>Fusobacteriota</taxon>
        <taxon>Fusobacteriia</taxon>
        <taxon>Fusobacteriales</taxon>
        <taxon>Fusobacteriaceae</taxon>
        <taxon>Propionigenium</taxon>
    </lineage>
</organism>